<evidence type="ECO:0000313" key="2">
    <source>
        <dbReference type="Proteomes" id="UP001066276"/>
    </source>
</evidence>
<reference evidence="1" key="1">
    <citation type="journal article" date="2022" name="bioRxiv">
        <title>Sequencing and chromosome-scale assembly of the giantPleurodeles waltlgenome.</title>
        <authorList>
            <person name="Brown T."/>
            <person name="Elewa A."/>
            <person name="Iarovenko S."/>
            <person name="Subramanian E."/>
            <person name="Araus A.J."/>
            <person name="Petzold A."/>
            <person name="Susuki M."/>
            <person name="Suzuki K.-i.T."/>
            <person name="Hayashi T."/>
            <person name="Toyoda A."/>
            <person name="Oliveira C."/>
            <person name="Osipova E."/>
            <person name="Leigh N.D."/>
            <person name="Simon A."/>
            <person name="Yun M.H."/>
        </authorList>
    </citation>
    <scope>NUCLEOTIDE SEQUENCE</scope>
    <source>
        <strain evidence="1">20211129_DDA</strain>
        <tissue evidence="1">Liver</tissue>
    </source>
</reference>
<sequence length="105" mass="12048">MWLPHRPPAVADPYREVSARCCAEPRRQDNTPRVLGQRKTFVAVKQRLQGYTLKYGLLFLVKLRVQYGGSVMFFYTPAEANDWLCTLRQHTAGAPIQLGRSKLQN</sequence>
<gene>
    <name evidence="1" type="ORF">NDU88_001463</name>
</gene>
<evidence type="ECO:0008006" key="3">
    <source>
        <dbReference type="Google" id="ProtNLM"/>
    </source>
</evidence>
<organism evidence="1 2">
    <name type="scientific">Pleurodeles waltl</name>
    <name type="common">Iberian ribbed newt</name>
    <dbReference type="NCBI Taxonomy" id="8319"/>
    <lineage>
        <taxon>Eukaryota</taxon>
        <taxon>Metazoa</taxon>
        <taxon>Chordata</taxon>
        <taxon>Craniata</taxon>
        <taxon>Vertebrata</taxon>
        <taxon>Euteleostomi</taxon>
        <taxon>Amphibia</taxon>
        <taxon>Batrachia</taxon>
        <taxon>Caudata</taxon>
        <taxon>Salamandroidea</taxon>
        <taxon>Salamandridae</taxon>
        <taxon>Pleurodelinae</taxon>
        <taxon>Pleurodeles</taxon>
    </lineage>
</organism>
<comment type="caution">
    <text evidence="1">The sequence shown here is derived from an EMBL/GenBank/DDBJ whole genome shotgun (WGS) entry which is preliminary data.</text>
</comment>
<evidence type="ECO:0000313" key="1">
    <source>
        <dbReference type="EMBL" id="KAJ1192151.1"/>
    </source>
</evidence>
<proteinExistence type="predicted"/>
<dbReference type="AlphaFoldDB" id="A0AAV7UU39"/>
<dbReference type="InterPro" id="IPR042566">
    <property type="entry name" value="L1_C"/>
</dbReference>
<keyword evidence="2" id="KW-1185">Reference proteome</keyword>
<protein>
    <recommendedName>
        <fullName evidence="3">PH domain-containing protein</fullName>
    </recommendedName>
</protein>
<dbReference type="Proteomes" id="UP001066276">
    <property type="component" value="Chromosome 2_2"/>
</dbReference>
<accession>A0AAV7UU39</accession>
<name>A0AAV7UU39_PLEWA</name>
<dbReference type="EMBL" id="JANPWB010000004">
    <property type="protein sequence ID" value="KAJ1192151.1"/>
    <property type="molecule type" value="Genomic_DNA"/>
</dbReference>
<dbReference type="Gene3D" id="3.30.250.20">
    <property type="entry name" value="L1 transposable element, C-terminal domain"/>
    <property type="match status" value="1"/>
</dbReference>